<keyword evidence="4" id="KW-0547">Nucleotide-binding</keyword>
<keyword evidence="9" id="KW-1185">Reference proteome</keyword>
<dbReference type="PANTHER" id="PTHR30473">
    <property type="entry name" value="PROTEIN PHOH"/>
    <property type="match status" value="1"/>
</dbReference>
<dbReference type="GO" id="GO:0005524">
    <property type="term" value="F:ATP binding"/>
    <property type="evidence" value="ECO:0007669"/>
    <property type="project" value="UniProtKB-KW"/>
</dbReference>
<dbReference type="FunFam" id="3.40.50.300:FF:000013">
    <property type="entry name" value="PhoH family ATPase"/>
    <property type="match status" value="1"/>
</dbReference>
<evidence type="ECO:0000256" key="4">
    <source>
        <dbReference type="ARBA" id="ARBA00022741"/>
    </source>
</evidence>
<dbReference type="PANTHER" id="PTHR30473:SF1">
    <property type="entry name" value="PHOH-LIKE PROTEIN"/>
    <property type="match status" value="1"/>
</dbReference>
<evidence type="ECO:0000256" key="2">
    <source>
        <dbReference type="ARBA" id="ARBA00010393"/>
    </source>
</evidence>
<dbReference type="SUPFAM" id="SSF52540">
    <property type="entry name" value="P-loop containing nucleoside triphosphate hydrolases"/>
    <property type="match status" value="1"/>
</dbReference>
<evidence type="ECO:0000256" key="5">
    <source>
        <dbReference type="ARBA" id="ARBA00022840"/>
    </source>
</evidence>
<dbReference type="GO" id="GO:0005829">
    <property type="term" value="C:cytosol"/>
    <property type="evidence" value="ECO:0007669"/>
    <property type="project" value="TreeGrafter"/>
</dbReference>
<keyword evidence="3" id="KW-0963">Cytoplasm</keyword>
<dbReference type="AlphaFoldDB" id="A0A1G6P2R6"/>
<sequence length="320" mass="35753">MQEQDKMIKIRLRDANEALSLFGPQDGFLRMIQDHTPAKIVSRGEEVAIFGSPDELEVLGHLFRVLLSLIRKGVKLTERDIVYAERLARQGLADELLELYDEEIGSTHKGKPVRVKTLGQRHYVSAIQKSDIVFGIGPAGTGKTFLAVALAVTALKNNRVKRIVLTRPAVEAGENLGFLPGDLQEKVDPYLRPLYDSLYTMLGVEQVNKLMERGMIEVAPLAYMRGRTLEDSFVILDEAQNTTNEQMKMFLTRLGFGSKMVVTGDVTQVDLPKGKKPGLKEAERILGSVEEIQFVYLTQADVVRHTLVQKVIDAYAEAEE</sequence>
<dbReference type="InterPro" id="IPR027417">
    <property type="entry name" value="P-loop_NTPase"/>
</dbReference>
<evidence type="ECO:0000313" key="9">
    <source>
        <dbReference type="Proteomes" id="UP000199387"/>
    </source>
</evidence>
<comment type="subcellular location">
    <subcellularLocation>
        <location evidence="1">Cytoplasm</location>
    </subcellularLocation>
</comment>
<dbReference type="Gene3D" id="3.40.50.300">
    <property type="entry name" value="P-loop containing nucleotide triphosphate hydrolases"/>
    <property type="match status" value="1"/>
</dbReference>
<protein>
    <recommendedName>
        <fullName evidence="6">PhoH-like protein</fullName>
    </recommendedName>
</protein>
<keyword evidence="5" id="KW-0067">ATP-binding</keyword>
<feature type="domain" description="PhoH-like protein" evidence="7">
    <location>
        <begin position="113"/>
        <end position="315"/>
    </location>
</feature>
<evidence type="ECO:0000313" key="8">
    <source>
        <dbReference type="EMBL" id="SDC74473.1"/>
    </source>
</evidence>
<organism evidence="8 9">
    <name type="scientific">Melghirimyces thermohalophilus</name>
    <dbReference type="NCBI Taxonomy" id="1236220"/>
    <lineage>
        <taxon>Bacteria</taxon>
        <taxon>Bacillati</taxon>
        <taxon>Bacillota</taxon>
        <taxon>Bacilli</taxon>
        <taxon>Bacillales</taxon>
        <taxon>Thermoactinomycetaceae</taxon>
        <taxon>Melghirimyces</taxon>
    </lineage>
</organism>
<reference evidence="8 9" key="1">
    <citation type="submission" date="2016-10" db="EMBL/GenBank/DDBJ databases">
        <authorList>
            <person name="de Groot N.N."/>
        </authorList>
    </citation>
    <scope>NUCLEOTIDE SEQUENCE [LARGE SCALE GENOMIC DNA]</scope>
    <source>
        <strain evidence="8 9">DSM 45514</strain>
    </source>
</reference>
<dbReference type="STRING" id="1236220.SAMN04488112_11545"/>
<dbReference type="InterPro" id="IPR051451">
    <property type="entry name" value="PhoH2-like"/>
</dbReference>
<comment type="similarity">
    <text evidence="2">Belongs to the PhoH family.</text>
</comment>
<gene>
    <name evidence="8" type="ORF">SAMN04488112_11545</name>
</gene>
<accession>A0A1G6P2R6</accession>
<evidence type="ECO:0000256" key="6">
    <source>
        <dbReference type="ARBA" id="ARBA00039970"/>
    </source>
</evidence>
<name>A0A1G6P2R6_9BACL</name>
<dbReference type="RefSeq" id="WP_425412217.1">
    <property type="nucleotide sequence ID" value="NZ_FMZA01000015.1"/>
</dbReference>
<dbReference type="EMBL" id="FMZA01000015">
    <property type="protein sequence ID" value="SDC74473.1"/>
    <property type="molecule type" value="Genomic_DNA"/>
</dbReference>
<evidence type="ECO:0000256" key="1">
    <source>
        <dbReference type="ARBA" id="ARBA00004496"/>
    </source>
</evidence>
<dbReference type="Proteomes" id="UP000199387">
    <property type="component" value="Unassembled WGS sequence"/>
</dbReference>
<dbReference type="Pfam" id="PF02562">
    <property type="entry name" value="PhoH"/>
    <property type="match status" value="1"/>
</dbReference>
<proteinExistence type="inferred from homology"/>
<evidence type="ECO:0000256" key="3">
    <source>
        <dbReference type="ARBA" id="ARBA00022490"/>
    </source>
</evidence>
<dbReference type="InterPro" id="IPR003714">
    <property type="entry name" value="PhoH"/>
</dbReference>
<evidence type="ECO:0000259" key="7">
    <source>
        <dbReference type="Pfam" id="PF02562"/>
    </source>
</evidence>